<dbReference type="OrthoDB" id="144439at2759"/>
<gene>
    <name evidence="2" type="ORF">F441_08056</name>
</gene>
<dbReference type="AlphaFoldDB" id="W2X4Z7"/>
<feature type="compositionally biased region" description="Basic and acidic residues" evidence="1">
    <location>
        <begin position="56"/>
        <end position="75"/>
    </location>
</feature>
<accession>W2X4Z7</accession>
<feature type="region of interest" description="Disordered" evidence="1">
    <location>
        <begin position="53"/>
        <end position="86"/>
    </location>
</feature>
<proteinExistence type="predicted"/>
<feature type="region of interest" description="Disordered" evidence="1">
    <location>
        <begin position="91"/>
        <end position="110"/>
    </location>
</feature>
<evidence type="ECO:0000313" key="2">
    <source>
        <dbReference type="EMBL" id="ETP17587.1"/>
    </source>
</evidence>
<name>W2X4Z7_PHYNI</name>
<protein>
    <submittedName>
        <fullName evidence="2">Uncharacterized protein</fullName>
    </submittedName>
</protein>
<evidence type="ECO:0000256" key="1">
    <source>
        <dbReference type="SAM" id="MobiDB-lite"/>
    </source>
</evidence>
<dbReference type="EMBL" id="ANIX01001642">
    <property type="protein sequence ID" value="ETP17587.1"/>
    <property type="molecule type" value="Genomic_DNA"/>
</dbReference>
<dbReference type="Proteomes" id="UP000018958">
    <property type="component" value="Unassembled WGS sequence"/>
</dbReference>
<comment type="caution">
    <text evidence="2">The sequence shown here is derived from an EMBL/GenBank/DDBJ whole genome shotgun (WGS) entry which is preliminary data.</text>
</comment>
<evidence type="ECO:0000313" key="3">
    <source>
        <dbReference type="Proteomes" id="UP000018958"/>
    </source>
</evidence>
<reference evidence="2 3" key="1">
    <citation type="submission" date="2013-11" db="EMBL/GenBank/DDBJ databases">
        <title>The Genome Sequence of Phytophthora parasitica CJ01A1.</title>
        <authorList>
            <consortium name="The Broad Institute Genomics Platform"/>
            <person name="Russ C."/>
            <person name="Tyler B."/>
            <person name="Panabieres F."/>
            <person name="Shan W."/>
            <person name="Tripathy S."/>
            <person name="Grunwald N."/>
            <person name="Machado M."/>
            <person name="Johnson C.S."/>
            <person name="Walker B."/>
            <person name="Young S.K."/>
            <person name="Zeng Q."/>
            <person name="Gargeya S."/>
            <person name="Fitzgerald M."/>
            <person name="Haas B."/>
            <person name="Abouelleil A."/>
            <person name="Allen A.W."/>
            <person name="Alvarado L."/>
            <person name="Arachchi H.M."/>
            <person name="Berlin A.M."/>
            <person name="Chapman S.B."/>
            <person name="Gainer-Dewar J."/>
            <person name="Goldberg J."/>
            <person name="Griggs A."/>
            <person name="Gujja S."/>
            <person name="Hansen M."/>
            <person name="Howarth C."/>
            <person name="Imamovic A."/>
            <person name="Ireland A."/>
            <person name="Larimer J."/>
            <person name="McCowan C."/>
            <person name="Murphy C."/>
            <person name="Pearson M."/>
            <person name="Poon T.W."/>
            <person name="Priest M."/>
            <person name="Roberts A."/>
            <person name="Saif S."/>
            <person name="Shea T."/>
            <person name="Sisk P."/>
            <person name="Sykes S."/>
            <person name="Wortman J."/>
            <person name="Nusbaum C."/>
            <person name="Birren B."/>
        </authorList>
    </citation>
    <scope>NUCLEOTIDE SEQUENCE [LARGE SCALE GENOMIC DNA]</scope>
    <source>
        <strain evidence="2 3">CJ01A1</strain>
    </source>
</reference>
<sequence>MHRSCGRIGNCDEVPAVTIEELEENHIIEHQEIPGSGTLEYWQGVIDVLDSYETPSDGRDSESEEHIAKASKSEASDSLQDEEPLHKEFNGFEEAIPEPNTTPFPRSNVRRFPQETKLSGIRGQTICLETLFPSENTIGLAPYVAALHSE</sequence>
<organism evidence="2 3">
    <name type="scientific">Phytophthora nicotianae CJ01A1</name>
    <dbReference type="NCBI Taxonomy" id="1317063"/>
    <lineage>
        <taxon>Eukaryota</taxon>
        <taxon>Sar</taxon>
        <taxon>Stramenopiles</taxon>
        <taxon>Oomycota</taxon>
        <taxon>Peronosporomycetes</taxon>
        <taxon>Peronosporales</taxon>
        <taxon>Peronosporaceae</taxon>
        <taxon>Phytophthora</taxon>
    </lineage>
</organism>